<protein>
    <submittedName>
        <fullName evidence="2">Uncharacterized protein</fullName>
    </submittedName>
</protein>
<feature type="non-terminal residue" evidence="2">
    <location>
        <position position="1"/>
    </location>
</feature>
<sequence length="75" mass="8705">FIIKLLSFFVIAQSQSQYECIHRNKTIRPFNVRLSPNGIFTNVIASSFDEIICSPLFGQYFVFGHINTVFKFLLQ</sequence>
<feature type="signal peptide" evidence="1">
    <location>
        <begin position="1"/>
        <end position="16"/>
    </location>
</feature>
<organism evidence="2">
    <name type="scientific">Lepeophtheirus salmonis</name>
    <name type="common">Salmon louse</name>
    <name type="synonym">Caligus salmonis</name>
    <dbReference type="NCBI Taxonomy" id="72036"/>
    <lineage>
        <taxon>Eukaryota</taxon>
        <taxon>Metazoa</taxon>
        <taxon>Ecdysozoa</taxon>
        <taxon>Arthropoda</taxon>
        <taxon>Crustacea</taxon>
        <taxon>Multicrustacea</taxon>
        <taxon>Hexanauplia</taxon>
        <taxon>Copepoda</taxon>
        <taxon>Siphonostomatoida</taxon>
        <taxon>Caligidae</taxon>
        <taxon>Lepeophtheirus</taxon>
    </lineage>
</organism>
<feature type="chain" id="PRO_5005489108" evidence="1">
    <location>
        <begin position="17"/>
        <end position="75"/>
    </location>
</feature>
<evidence type="ECO:0000313" key="2">
    <source>
        <dbReference type="EMBL" id="CDW43877.1"/>
    </source>
</evidence>
<keyword evidence="1" id="KW-0732">Signal</keyword>
<name>A0A0K2V169_LEPSM</name>
<evidence type="ECO:0000256" key="1">
    <source>
        <dbReference type="SAM" id="SignalP"/>
    </source>
</evidence>
<reference evidence="2" key="1">
    <citation type="submission" date="2014-05" db="EMBL/GenBank/DDBJ databases">
        <authorList>
            <person name="Chronopoulou M."/>
        </authorList>
    </citation>
    <scope>NUCLEOTIDE SEQUENCE</scope>
    <source>
        <tissue evidence="2">Whole organism</tissue>
    </source>
</reference>
<accession>A0A0K2V169</accession>
<proteinExistence type="predicted"/>
<dbReference type="AlphaFoldDB" id="A0A0K2V169"/>
<dbReference type="EMBL" id="HACA01026516">
    <property type="protein sequence ID" value="CDW43877.1"/>
    <property type="molecule type" value="Transcribed_RNA"/>
</dbReference>